<dbReference type="PANTHER" id="PTHR10924:SF6">
    <property type="entry name" value="SOLUTE CARRIER FAMILY 49 MEMBER A3"/>
    <property type="match status" value="1"/>
</dbReference>
<comment type="caution">
    <text evidence="8">The sequence shown here is derived from an EMBL/GenBank/DDBJ whole genome shotgun (WGS) entry which is preliminary data.</text>
</comment>
<feature type="transmembrane region" description="Helical" evidence="7">
    <location>
        <begin position="624"/>
        <end position="647"/>
    </location>
</feature>
<feature type="region of interest" description="Disordered" evidence="6">
    <location>
        <begin position="680"/>
        <end position="755"/>
    </location>
</feature>
<comment type="subcellular location">
    <subcellularLocation>
        <location evidence="1">Membrane</location>
        <topology evidence="1">Multi-pass membrane protein</topology>
    </subcellularLocation>
</comment>
<organism evidence="8 9">
    <name type="scientific">Streblomastix strix</name>
    <dbReference type="NCBI Taxonomy" id="222440"/>
    <lineage>
        <taxon>Eukaryota</taxon>
        <taxon>Metamonada</taxon>
        <taxon>Preaxostyla</taxon>
        <taxon>Oxymonadida</taxon>
        <taxon>Streblomastigidae</taxon>
        <taxon>Streblomastix</taxon>
    </lineage>
</organism>
<feature type="transmembrane region" description="Helical" evidence="7">
    <location>
        <begin position="939"/>
        <end position="958"/>
    </location>
</feature>
<feature type="compositionally biased region" description="Polar residues" evidence="6">
    <location>
        <begin position="808"/>
        <end position="822"/>
    </location>
</feature>
<evidence type="ECO:0000313" key="8">
    <source>
        <dbReference type="EMBL" id="KAA6401400.1"/>
    </source>
</evidence>
<feature type="transmembrane region" description="Helical" evidence="7">
    <location>
        <begin position="871"/>
        <end position="888"/>
    </location>
</feature>
<dbReference type="Proteomes" id="UP000324800">
    <property type="component" value="Unassembled WGS sequence"/>
</dbReference>
<dbReference type="GO" id="GO:0016020">
    <property type="term" value="C:membrane"/>
    <property type="evidence" value="ECO:0007669"/>
    <property type="project" value="UniProtKB-SubCell"/>
</dbReference>
<feature type="transmembrane region" description="Helical" evidence="7">
    <location>
        <begin position="659"/>
        <end position="676"/>
    </location>
</feature>
<dbReference type="SUPFAM" id="SSF48371">
    <property type="entry name" value="ARM repeat"/>
    <property type="match status" value="1"/>
</dbReference>
<evidence type="ECO:0000256" key="4">
    <source>
        <dbReference type="ARBA" id="ARBA00023136"/>
    </source>
</evidence>
<dbReference type="SUPFAM" id="SSF103473">
    <property type="entry name" value="MFS general substrate transporter"/>
    <property type="match status" value="1"/>
</dbReference>
<feature type="transmembrane region" description="Helical" evidence="7">
    <location>
        <begin position="592"/>
        <end position="612"/>
    </location>
</feature>
<feature type="transmembrane region" description="Helical" evidence="7">
    <location>
        <begin position="1042"/>
        <end position="1061"/>
    </location>
</feature>
<accession>A0A5J4X2I4</accession>
<feature type="compositionally biased region" description="Low complexity" evidence="6">
    <location>
        <begin position="823"/>
        <end position="833"/>
    </location>
</feature>
<gene>
    <name evidence="8" type="ORF">EZS28_003077</name>
</gene>
<feature type="transmembrane region" description="Helical" evidence="7">
    <location>
        <begin position="487"/>
        <end position="510"/>
    </location>
</feature>
<dbReference type="InterPro" id="IPR049680">
    <property type="entry name" value="FLVCR1-2_SLC49-like"/>
</dbReference>
<dbReference type="Gene3D" id="1.25.10.10">
    <property type="entry name" value="Leucine-rich Repeat Variant"/>
    <property type="match status" value="1"/>
</dbReference>
<keyword evidence="5" id="KW-0175">Coiled coil</keyword>
<evidence type="ECO:0000256" key="6">
    <source>
        <dbReference type="SAM" id="MobiDB-lite"/>
    </source>
</evidence>
<feature type="transmembrane region" description="Helical" evidence="7">
    <location>
        <begin position="908"/>
        <end position="927"/>
    </location>
</feature>
<sequence length="1088" mass="122652">MEKIEIAERKANHAEKRAKRAEQMVLNAETKIEIAENNLKQAFEDKNIVFRRMVAHFSQPLANVEEIRNEQLEKEENDCNFLSTMFEGHQNIQMKQLSVELGLFDTFIQIFQTRDLQFIFNYHSSVFLAIVSNNVIDVKQMMIEQKLQPFQGLLRLLDHEDIDVVINSLTSIYNICVDTIESDLSAFPSYIYNAISEDGGTGKIFQTFKHTNLAEVLKRVDLQKIAQNLKLPFNIQSEQDNQQINYGQQKDCLLLSALLNNRLDDTFRKQIVNSGILEAFQVIFNSQPLDQIQKTYYTTFFNIISPSNEQFKLFLCDNDIYQTLVHLLDCPDNSVVDYSLTAITNILLAGIRNSPSISHHPHYRTLTAFFGIQKIYTIFAQTQSKHCKDQAAICLGWAFRARELTSNMQRPIIHYLTNLLNDDDDWSKNAAQSALNSLAQDSSNRTQIEKYGFSLGRQQALLMEPLQIENQQNSQDIQPLRLYRRRWWIMGMFGILQILNGAAMNVYVAAPQSSCEYYKEGNITMSDLNLSMSIGAAVFEVSVILMMILQARFYNMRAMTLISAWSLALSSIVRLIPTWIPSLMKKANGFIIAQAVLSMIGVAFSCSIPAQASATWFDAKNREFVLGILSQLDAGGIAIGFLVFPYIAQNGSHMADVLYILFISQIVVTLLITLYFPSKPPSPPSYSESYKREAKNDQIQQKDQNQSKILQQNSLHAVRDAKFKQKTKSSHEYNDSLYKPLSPEPPQSIQSYGLFTPTEQPSQIDQYQTPSYNSDIGDSVDNNIDEVQMTQVDQNQDEGQFNQQLEANQDNVPSTSHTDTILQSSSSSQISPQNSHASSIIHLHSSSHLDSLPTSLQSVKQQLKCIFRPQMLIFFITSGLHFGPVFAWNGNITFLLTQTGLSESISGIASFLAVVGNALGGIVVSYIAQKFIKRKEKKINLILFAASDLFMFIIMLLLPLPGKSSNGESNKILAKTPASILVILSTLAGSAGITAYPLFFVMAAELTFPEVSEAVTAGAVEFSSLLVKSLVLLVFSLVGVEFMTILTFVLLMASTIMIPFIRMEYRRSILEDKKQQQYELSNEQRINI</sequence>
<keyword evidence="3 7" id="KW-1133">Transmembrane helix</keyword>
<evidence type="ECO:0000256" key="5">
    <source>
        <dbReference type="SAM" id="Coils"/>
    </source>
</evidence>
<dbReference type="InterPro" id="IPR011989">
    <property type="entry name" value="ARM-like"/>
</dbReference>
<keyword evidence="2 7" id="KW-0812">Transmembrane</keyword>
<dbReference type="InterPro" id="IPR036259">
    <property type="entry name" value="MFS_trans_sf"/>
</dbReference>
<evidence type="ECO:0000256" key="3">
    <source>
        <dbReference type="ARBA" id="ARBA00022989"/>
    </source>
</evidence>
<feature type="compositionally biased region" description="Low complexity" evidence="6">
    <location>
        <begin position="697"/>
        <end position="709"/>
    </location>
</feature>
<dbReference type="OrthoDB" id="201709at2759"/>
<feature type="transmembrane region" description="Helical" evidence="7">
    <location>
        <begin position="561"/>
        <end position="580"/>
    </location>
</feature>
<feature type="compositionally biased region" description="Basic and acidic residues" evidence="6">
    <location>
        <begin position="717"/>
        <end position="734"/>
    </location>
</feature>
<dbReference type="AlphaFoldDB" id="A0A5J4X2I4"/>
<feature type="coiled-coil region" evidence="5">
    <location>
        <begin position="4"/>
        <end position="45"/>
    </location>
</feature>
<proteinExistence type="predicted"/>
<dbReference type="Pfam" id="PF07690">
    <property type="entry name" value="MFS_1"/>
    <property type="match status" value="1"/>
</dbReference>
<reference evidence="8 9" key="1">
    <citation type="submission" date="2019-03" db="EMBL/GenBank/DDBJ databases">
        <title>Single cell metagenomics reveals metabolic interactions within the superorganism composed of flagellate Streblomastix strix and complex community of Bacteroidetes bacteria on its surface.</title>
        <authorList>
            <person name="Treitli S.C."/>
            <person name="Kolisko M."/>
            <person name="Husnik F."/>
            <person name="Keeling P."/>
            <person name="Hampl V."/>
        </authorList>
    </citation>
    <scope>NUCLEOTIDE SEQUENCE [LARGE SCALE GENOMIC DNA]</scope>
    <source>
        <strain evidence="8">ST1C</strain>
    </source>
</reference>
<protein>
    <submittedName>
        <fullName evidence="8">Uncharacterized protein</fullName>
    </submittedName>
</protein>
<evidence type="ECO:0000256" key="7">
    <source>
        <dbReference type="SAM" id="Phobius"/>
    </source>
</evidence>
<evidence type="ECO:0000313" key="9">
    <source>
        <dbReference type="Proteomes" id="UP000324800"/>
    </source>
</evidence>
<dbReference type="InterPro" id="IPR016024">
    <property type="entry name" value="ARM-type_fold"/>
</dbReference>
<dbReference type="Gene3D" id="1.20.1250.20">
    <property type="entry name" value="MFS general substrate transporter like domains"/>
    <property type="match status" value="2"/>
</dbReference>
<evidence type="ECO:0000256" key="2">
    <source>
        <dbReference type="ARBA" id="ARBA00022692"/>
    </source>
</evidence>
<feature type="transmembrane region" description="Helical" evidence="7">
    <location>
        <begin position="978"/>
        <end position="1002"/>
    </location>
</feature>
<dbReference type="PANTHER" id="PTHR10924">
    <property type="entry name" value="MAJOR FACILITATOR SUPERFAMILY PROTEIN-RELATED"/>
    <property type="match status" value="1"/>
</dbReference>
<dbReference type="GO" id="GO:0022857">
    <property type="term" value="F:transmembrane transporter activity"/>
    <property type="evidence" value="ECO:0007669"/>
    <property type="project" value="InterPro"/>
</dbReference>
<evidence type="ECO:0000256" key="1">
    <source>
        <dbReference type="ARBA" id="ARBA00004141"/>
    </source>
</evidence>
<keyword evidence="4 7" id="KW-0472">Membrane</keyword>
<feature type="transmembrane region" description="Helical" evidence="7">
    <location>
        <begin position="530"/>
        <end position="549"/>
    </location>
</feature>
<dbReference type="EMBL" id="SNRW01000396">
    <property type="protein sequence ID" value="KAA6401400.1"/>
    <property type="molecule type" value="Genomic_DNA"/>
</dbReference>
<name>A0A5J4X2I4_9EUKA</name>
<feature type="region of interest" description="Disordered" evidence="6">
    <location>
        <begin position="808"/>
        <end position="833"/>
    </location>
</feature>
<dbReference type="InterPro" id="IPR011701">
    <property type="entry name" value="MFS"/>
</dbReference>